<dbReference type="EMBL" id="JBHSTP010000003">
    <property type="protein sequence ID" value="MFC6356788.1"/>
    <property type="molecule type" value="Genomic_DNA"/>
</dbReference>
<comment type="caution">
    <text evidence="1">The sequence shown here is derived from an EMBL/GenBank/DDBJ whole genome shotgun (WGS) entry which is preliminary data.</text>
</comment>
<accession>A0ABW1VF99</accession>
<sequence>MITIRLNGSPRTLAPGSTLSALVAEVTGRKVRADGHSADGGRLGIAVARNSAVVSRTTWATTGLQDGDDIEIVGAVQGG</sequence>
<gene>
    <name evidence="1" type="primary">thiS</name>
    <name evidence="1" type="ORF">ACFQB0_11800</name>
</gene>
<proteinExistence type="predicted"/>
<dbReference type="RefSeq" id="WP_386731782.1">
    <property type="nucleotide sequence ID" value="NZ_JBHSTP010000003.1"/>
</dbReference>
<dbReference type="InterPro" id="IPR016155">
    <property type="entry name" value="Mopterin_synth/thiamin_S_b"/>
</dbReference>
<dbReference type="Gene3D" id="3.10.20.30">
    <property type="match status" value="1"/>
</dbReference>
<protein>
    <submittedName>
        <fullName evidence="1">Sulfur carrier protein ThiS</fullName>
    </submittedName>
</protein>
<dbReference type="PANTHER" id="PTHR34472">
    <property type="entry name" value="SULFUR CARRIER PROTEIN THIS"/>
    <property type="match status" value="1"/>
</dbReference>
<dbReference type="NCBIfam" id="TIGR01683">
    <property type="entry name" value="thiS"/>
    <property type="match status" value="1"/>
</dbReference>
<dbReference type="InterPro" id="IPR012675">
    <property type="entry name" value="Beta-grasp_dom_sf"/>
</dbReference>
<dbReference type="Proteomes" id="UP001596306">
    <property type="component" value="Unassembled WGS sequence"/>
</dbReference>
<dbReference type="SUPFAM" id="SSF54285">
    <property type="entry name" value="MoaD/ThiS"/>
    <property type="match status" value="1"/>
</dbReference>
<dbReference type="InterPro" id="IPR003749">
    <property type="entry name" value="ThiS/MoaD-like"/>
</dbReference>
<evidence type="ECO:0000313" key="2">
    <source>
        <dbReference type="Proteomes" id="UP001596306"/>
    </source>
</evidence>
<dbReference type="Pfam" id="PF02597">
    <property type="entry name" value="ThiS"/>
    <property type="match status" value="1"/>
</dbReference>
<keyword evidence="2" id="KW-1185">Reference proteome</keyword>
<name>A0ABW1VF99_9MICO</name>
<dbReference type="PANTHER" id="PTHR34472:SF1">
    <property type="entry name" value="SULFUR CARRIER PROTEIN THIS"/>
    <property type="match status" value="1"/>
</dbReference>
<organism evidence="1 2">
    <name type="scientific">Luethyella okanaganae</name>
    <dbReference type="NCBI Taxonomy" id="69372"/>
    <lineage>
        <taxon>Bacteria</taxon>
        <taxon>Bacillati</taxon>
        <taxon>Actinomycetota</taxon>
        <taxon>Actinomycetes</taxon>
        <taxon>Micrococcales</taxon>
        <taxon>Microbacteriaceae</taxon>
        <taxon>Luethyella</taxon>
    </lineage>
</organism>
<evidence type="ECO:0000313" key="1">
    <source>
        <dbReference type="EMBL" id="MFC6356788.1"/>
    </source>
</evidence>
<dbReference type="InterPro" id="IPR010035">
    <property type="entry name" value="Thi_S"/>
</dbReference>
<dbReference type="CDD" id="cd00565">
    <property type="entry name" value="Ubl_ThiS"/>
    <property type="match status" value="1"/>
</dbReference>
<reference evidence="2" key="1">
    <citation type="journal article" date="2019" name="Int. J. Syst. Evol. Microbiol.">
        <title>The Global Catalogue of Microorganisms (GCM) 10K type strain sequencing project: providing services to taxonomists for standard genome sequencing and annotation.</title>
        <authorList>
            <consortium name="The Broad Institute Genomics Platform"/>
            <consortium name="The Broad Institute Genome Sequencing Center for Infectious Disease"/>
            <person name="Wu L."/>
            <person name="Ma J."/>
        </authorList>
    </citation>
    <scope>NUCLEOTIDE SEQUENCE [LARGE SCALE GENOMIC DNA]</scope>
    <source>
        <strain evidence="2">CCUG 43304</strain>
    </source>
</reference>